<dbReference type="NCBIfam" id="TIGR03292">
    <property type="entry name" value="PhnH_redo"/>
    <property type="match status" value="1"/>
</dbReference>
<keyword evidence="2" id="KW-1185">Reference proteome</keyword>
<dbReference type="GO" id="GO:0019634">
    <property type="term" value="P:organic phosphonate metabolic process"/>
    <property type="evidence" value="ECO:0007669"/>
    <property type="project" value="InterPro"/>
</dbReference>
<dbReference type="AlphaFoldDB" id="A0A1C2DVY5"/>
<organism evidence="1 2">
    <name type="scientific">Mesorhizobium hungaricum</name>
    <dbReference type="NCBI Taxonomy" id="1566387"/>
    <lineage>
        <taxon>Bacteria</taxon>
        <taxon>Pseudomonadati</taxon>
        <taxon>Pseudomonadota</taxon>
        <taxon>Alphaproteobacteria</taxon>
        <taxon>Hyphomicrobiales</taxon>
        <taxon>Phyllobacteriaceae</taxon>
        <taxon>Mesorhizobium</taxon>
    </lineage>
</organism>
<dbReference type="STRING" id="1566387.QV13_11195"/>
<dbReference type="EMBL" id="MDEO01000031">
    <property type="protein sequence ID" value="OCX18796.1"/>
    <property type="molecule type" value="Genomic_DNA"/>
</dbReference>
<gene>
    <name evidence="1" type="ORF">QV13_11195</name>
</gene>
<name>A0A1C2DVY5_9HYPH</name>
<accession>A0A1C2DVY5</accession>
<keyword evidence="1" id="KW-0456">Lyase</keyword>
<evidence type="ECO:0000313" key="1">
    <source>
        <dbReference type="EMBL" id="OCX18796.1"/>
    </source>
</evidence>
<comment type="caution">
    <text evidence="1">The sequence shown here is derived from an EMBL/GenBank/DDBJ whole genome shotgun (WGS) entry which is preliminary data.</text>
</comment>
<dbReference type="OrthoDB" id="9814509at2"/>
<dbReference type="SUPFAM" id="SSF159709">
    <property type="entry name" value="PhnH-like"/>
    <property type="match status" value="1"/>
</dbReference>
<dbReference type="InterPro" id="IPR038058">
    <property type="entry name" value="PhnH-like_sp"/>
</dbReference>
<sequence>MLSEAIALEGGFSDPVLNAQSVFRAVMDAMARPATIVKVDAVVTPPSPLGRAAGAIACALIDADTPFWLDAALAESAALRSWLAFHTGAREMATCDDVAFALVGAPTTMPALERFAQGSQEYPDRSATLILQLPSLEGGAPLTFEGPGIRDRVTLAPRGLPKDFAHQWSANRKRFPRGVDLILTAGDAIACLPRSARLVEMEG</sequence>
<dbReference type="Gene3D" id="3.40.50.11310">
    <property type="entry name" value="Bacterial phosphonate metabolism protein PhnH"/>
    <property type="match status" value="1"/>
</dbReference>
<protein>
    <submittedName>
        <fullName evidence="1">Phosphonate C-P lyase system protein PhnH</fullName>
    </submittedName>
</protein>
<dbReference type="RefSeq" id="WP_024927028.1">
    <property type="nucleotide sequence ID" value="NZ_MDEO01000031.1"/>
</dbReference>
<evidence type="ECO:0000313" key="2">
    <source>
        <dbReference type="Proteomes" id="UP000094412"/>
    </source>
</evidence>
<proteinExistence type="predicted"/>
<dbReference type="PIRSF" id="PIRSF020680">
    <property type="entry name" value="PhnH"/>
    <property type="match status" value="1"/>
</dbReference>
<dbReference type="Proteomes" id="UP000094412">
    <property type="component" value="Unassembled WGS sequence"/>
</dbReference>
<dbReference type="InterPro" id="IPR008772">
    <property type="entry name" value="Phosphonate_metab_PhnH"/>
</dbReference>
<reference evidence="1 2" key="1">
    <citation type="submission" date="2016-08" db="EMBL/GenBank/DDBJ databases">
        <title>Whole genome sequence of Mesorhizobium sp. strain UASWS1009 isolated from industrial sewage.</title>
        <authorList>
            <person name="Crovadore J."/>
            <person name="Calmin G."/>
            <person name="Chablais R."/>
            <person name="Cochard B."/>
            <person name="Lefort F."/>
        </authorList>
    </citation>
    <scope>NUCLEOTIDE SEQUENCE [LARGE SCALE GENOMIC DNA]</scope>
    <source>
        <strain evidence="1 2">UASWS1009</strain>
    </source>
</reference>
<dbReference type="GO" id="GO:0016829">
    <property type="term" value="F:lyase activity"/>
    <property type="evidence" value="ECO:0007669"/>
    <property type="project" value="UniProtKB-KW"/>
</dbReference>
<dbReference type="Pfam" id="PF05845">
    <property type="entry name" value="PhnH"/>
    <property type="match status" value="1"/>
</dbReference>